<keyword evidence="1" id="KW-0472">Membrane</keyword>
<dbReference type="Proteomes" id="UP000008983">
    <property type="component" value="Unassembled WGS sequence"/>
</dbReference>
<evidence type="ECO:0000313" key="3">
    <source>
        <dbReference type="Proteomes" id="UP000008983"/>
    </source>
</evidence>
<sequence length="167" mass="20895">MRNPHKQFYQNMLKMVHYLIQQQVKMAQQKMKRINILFKYYKQQILCIQIIQSIETLNWKIFWQISRMNYNYVILQMLYSLIMQMSPLLSLLRVQQGVELLKQLKKKKIKANKMMKLLIQKKRIFLAWEYFYLLWFFVNNLFQKRIQAIFFFQFGQKQKQILEFIRY</sequence>
<dbReference type="GeneID" id="14904594"/>
<dbReference type="RefSeq" id="XP_004029754.1">
    <property type="nucleotide sequence ID" value="XM_004029706.1"/>
</dbReference>
<accession>G0R1Z3</accession>
<dbReference type="AlphaFoldDB" id="G0R1Z3"/>
<evidence type="ECO:0008006" key="4">
    <source>
        <dbReference type="Google" id="ProtNLM"/>
    </source>
</evidence>
<dbReference type="EMBL" id="GL984234">
    <property type="protein sequence ID" value="EGR28518.1"/>
    <property type="molecule type" value="Genomic_DNA"/>
</dbReference>
<protein>
    <recommendedName>
        <fullName evidence="4">Transmembrane protein</fullName>
    </recommendedName>
</protein>
<feature type="transmembrane region" description="Helical" evidence="1">
    <location>
        <begin position="124"/>
        <end position="142"/>
    </location>
</feature>
<feature type="transmembrane region" description="Helical" evidence="1">
    <location>
        <begin position="70"/>
        <end position="92"/>
    </location>
</feature>
<dbReference type="InParanoid" id="G0R1Z3"/>
<reference evidence="2 3" key="1">
    <citation type="submission" date="2011-07" db="EMBL/GenBank/DDBJ databases">
        <authorList>
            <person name="Coyne R."/>
            <person name="Brami D."/>
            <person name="Johnson J."/>
            <person name="Hostetler J."/>
            <person name="Hannick L."/>
            <person name="Clark T."/>
            <person name="Cassidy-Hanley D."/>
            <person name="Inman J."/>
        </authorList>
    </citation>
    <scope>NUCLEOTIDE SEQUENCE [LARGE SCALE GENOMIC DNA]</scope>
    <source>
        <strain evidence="2 3">G5</strain>
    </source>
</reference>
<gene>
    <name evidence="2" type="ORF">IMG5_173740</name>
</gene>
<keyword evidence="1" id="KW-1133">Transmembrane helix</keyword>
<organism evidence="2 3">
    <name type="scientific">Ichthyophthirius multifiliis</name>
    <name type="common">White spot disease agent</name>
    <name type="synonym">Ich</name>
    <dbReference type="NCBI Taxonomy" id="5932"/>
    <lineage>
        <taxon>Eukaryota</taxon>
        <taxon>Sar</taxon>
        <taxon>Alveolata</taxon>
        <taxon>Ciliophora</taxon>
        <taxon>Intramacronucleata</taxon>
        <taxon>Oligohymenophorea</taxon>
        <taxon>Hymenostomatida</taxon>
        <taxon>Ophryoglenina</taxon>
        <taxon>Ichthyophthirius</taxon>
    </lineage>
</organism>
<name>G0R1Z3_ICHMU</name>
<evidence type="ECO:0000313" key="2">
    <source>
        <dbReference type="EMBL" id="EGR28518.1"/>
    </source>
</evidence>
<proteinExistence type="predicted"/>
<keyword evidence="1" id="KW-0812">Transmembrane</keyword>
<evidence type="ECO:0000256" key="1">
    <source>
        <dbReference type="SAM" id="Phobius"/>
    </source>
</evidence>
<keyword evidence="3" id="KW-1185">Reference proteome</keyword>